<dbReference type="OrthoDB" id="5985771at2759"/>
<sequence length="262" mass="27946">MPPPSWLSELLGGALSAAPTATPTPSLALASALPPIPGKAVDKISKGIFIEFKELLADHVAVASQLRELGPVQGATARSRMRDISDPLSWVYCFLSYVAVLVPDPRLRDLVAYGQIVIQLARSHGGSGWLKYDRHFCQQVAAGALLSLSEINPSLMSATVLGSGPASGSGNCPLCLSWDNDRADCALASLDQQSKPPARSKPYSRSPLEICHRFNAGVCPNSSDGCRFMHAPPALNRGIRRLTVKRAKGRLKPSHLPPLLSP</sequence>
<dbReference type="InterPro" id="IPR000571">
    <property type="entry name" value="Znf_CCCH"/>
</dbReference>
<dbReference type="InParanoid" id="A0A1X7U3J8"/>
<keyword evidence="1" id="KW-0479">Metal-binding</keyword>
<organism evidence="3">
    <name type="scientific">Amphimedon queenslandica</name>
    <name type="common">Sponge</name>
    <dbReference type="NCBI Taxonomy" id="400682"/>
    <lineage>
        <taxon>Eukaryota</taxon>
        <taxon>Metazoa</taxon>
        <taxon>Porifera</taxon>
        <taxon>Demospongiae</taxon>
        <taxon>Heteroscleromorpha</taxon>
        <taxon>Haplosclerida</taxon>
        <taxon>Niphatidae</taxon>
        <taxon>Amphimedon</taxon>
    </lineage>
</organism>
<name>A0A1X7U3J8_AMPQE</name>
<keyword evidence="1" id="KW-0862">Zinc</keyword>
<accession>A0A1X7U3J8</accession>
<dbReference type="AlphaFoldDB" id="A0A1X7U3J8"/>
<proteinExistence type="predicted"/>
<evidence type="ECO:0000256" key="1">
    <source>
        <dbReference type="PROSITE-ProRule" id="PRU00723"/>
    </source>
</evidence>
<dbReference type="EnsemblMetazoa" id="Aqu2.1.22031_001">
    <property type="protein sequence ID" value="Aqu2.1.22031_001"/>
    <property type="gene ID" value="Aqu2.1.22031"/>
</dbReference>
<dbReference type="PROSITE" id="PS50103">
    <property type="entry name" value="ZF_C3H1"/>
    <property type="match status" value="1"/>
</dbReference>
<keyword evidence="1" id="KW-0863">Zinc-finger</keyword>
<reference evidence="3" key="1">
    <citation type="submission" date="2017-05" db="UniProtKB">
        <authorList>
            <consortium name="EnsemblMetazoa"/>
        </authorList>
    </citation>
    <scope>IDENTIFICATION</scope>
</reference>
<dbReference type="PANTHER" id="PTHR35558">
    <property type="entry name" value="SGNH_HYDRO DOMAIN-CONTAINING PROTEIN"/>
    <property type="match status" value="1"/>
</dbReference>
<evidence type="ECO:0000259" key="2">
    <source>
        <dbReference type="PROSITE" id="PS50103"/>
    </source>
</evidence>
<evidence type="ECO:0000313" key="3">
    <source>
        <dbReference type="EnsemblMetazoa" id="Aqu2.1.22031_001"/>
    </source>
</evidence>
<feature type="domain" description="C3H1-type" evidence="2">
    <location>
        <begin position="205"/>
        <end position="233"/>
    </location>
</feature>
<dbReference type="PANTHER" id="PTHR35558:SF1">
    <property type="entry name" value="ENDONUCLEASE_EXONUCLEASE_PHOSPHATASE DOMAIN-CONTAINING PROTEIN"/>
    <property type="match status" value="1"/>
</dbReference>
<protein>
    <recommendedName>
        <fullName evidence="2">C3H1-type domain-containing protein</fullName>
    </recommendedName>
</protein>
<dbReference type="GO" id="GO:0008270">
    <property type="term" value="F:zinc ion binding"/>
    <property type="evidence" value="ECO:0007669"/>
    <property type="project" value="UniProtKB-KW"/>
</dbReference>
<feature type="zinc finger region" description="C3H1-type" evidence="1">
    <location>
        <begin position="205"/>
        <end position="233"/>
    </location>
</feature>